<dbReference type="Gene3D" id="3.40.50.1820">
    <property type="entry name" value="alpha/beta hydrolase"/>
    <property type="match status" value="1"/>
</dbReference>
<dbReference type="PANTHER" id="PTHR45908">
    <property type="entry name" value="PROTEIN CBG11750-RELATED"/>
    <property type="match status" value="1"/>
</dbReference>
<dbReference type="OrthoDB" id="5866690at2759"/>
<feature type="domain" description="Fungal lipase-type" evidence="1">
    <location>
        <begin position="1"/>
        <end position="61"/>
    </location>
</feature>
<dbReference type="Proteomes" id="UP000053660">
    <property type="component" value="Unassembled WGS sequence"/>
</dbReference>
<protein>
    <recommendedName>
        <fullName evidence="1">Fungal lipase-type domain-containing protein</fullName>
    </recommendedName>
</protein>
<dbReference type="AlphaFoldDB" id="A0A0B1SD96"/>
<dbReference type="Pfam" id="PF01764">
    <property type="entry name" value="Lipase_3"/>
    <property type="match status" value="1"/>
</dbReference>
<gene>
    <name evidence="2" type="ORF">OESDEN_19169</name>
</gene>
<evidence type="ECO:0000313" key="2">
    <source>
        <dbReference type="EMBL" id="KHJ81145.1"/>
    </source>
</evidence>
<evidence type="ECO:0000313" key="3">
    <source>
        <dbReference type="Proteomes" id="UP000053660"/>
    </source>
</evidence>
<organism evidence="2 3">
    <name type="scientific">Oesophagostomum dentatum</name>
    <name type="common">Nodular worm</name>
    <dbReference type="NCBI Taxonomy" id="61180"/>
    <lineage>
        <taxon>Eukaryota</taxon>
        <taxon>Metazoa</taxon>
        <taxon>Ecdysozoa</taxon>
        <taxon>Nematoda</taxon>
        <taxon>Chromadorea</taxon>
        <taxon>Rhabditida</taxon>
        <taxon>Rhabditina</taxon>
        <taxon>Rhabditomorpha</taxon>
        <taxon>Strongyloidea</taxon>
        <taxon>Strongylidae</taxon>
        <taxon>Oesophagostomum</taxon>
    </lineage>
</organism>
<proteinExistence type="predicted"/>
<dbReference type="InterPro" id="IPR002921">
    <property type="entry name" value="Fungal_lipase-type"/>
</dbReference>
<dbReference type="PANTHER" id="PTHR45908:SF24">
    <property type="entry name" value="FUNGAL LIPASE-LIKE DOMAIN-CONTAINING PROTEIN"/>
    <property type="match status" value="1"/>
</dbReference>
<dbReference type="EMBL" id="KN593477">
    <property type="protein sequence ID" value="KHJ81145.1"/>
    <property type="molecule type" value="Genomic_DNA"/>
</dbReference>
<keyword evidence="3" id="KW-1185">Reference proteome</keyword>
<reference evidence="2 3" key="1">
    <citation type="submission" date="2014-03" db="EMBL/GenBank/DDBJ databases">
        <title>Draft genome of the hookworm Oesophagostomum dentatum.</title>
        <authorList>
            <person name="Mitreva M."/>
        </authorList>
    </citation>
    <scope>NUCLEOTIDE SEQUENCE [LARGE SCALE GENOMIC DNA]</scope>
    <source>
        <strain evidence="2 3">OD-Hann</strain>
    </source>
</reference>
<sequence length="88" mass="9905">MAALAASYIEKMKLFDGNRMKLVTFGQPRTGDRTFAAAVGNQIPYTFRITHDHDVVPHLPIKGMKQYYHHKSEVSSFIVPTNITALLT</sequence>
<name>A0A0B1SD96_OESDE</name>
<dbReference type="InterPro" id="IPR029058">
    <property type="entry name" value="AB_hydrolase_fold"/>
</dbReference>
<dbReference type="SUPFAM" id="SSF53474">
    <property type="entry name" value="alpha/beta-Hydrolases"/>
    <property type="match status" value="1"/>
</dbReference>
<evidence type="ECO:0000259" key="1">
    <source>
        <dbReference type="Pfam" id="PF01764"/>
    </source>
</evidence>
<accession>A0A0B1SD96</accession>
<dbReference type="GO" id="GO:0006629">
    <property type="term" value="P:lipid metabolic process"/>
    <property type="evidence" value="ECO:0007669"/>
    <property type="project" value="InterPro"/>
</dbReference>